<protein>
    <submittedName>
        <fullName evidence="1">Uncharacterized protein</fullName>
    </submittedName>
</protein>
<organism evidence="1 2">
    <name type="scientific">Stylosanthes scabra</name>
    <dbReference type="NCBI Taxonomy" id="79078"/>
    <lineage>
        <taxon>Eukaryota</taxon>
        <taxon>Viridiplantae</taxon>
        <taxon>Streptophyta</taxon>
        <taxon>Embryophyta</taxon>
        <taxon>Tracheophyta</taxon>
        <taxon>Spermatophyta</taxon>
        <taxon>Magnoliopsida</taxon>
        <taxon>eudicotyledons</taxon>
        <taxon>Gunneridae</taxon>
        <taxon>Pentapetalae</taxon>
        <taxon>rosids</taxon>
        <taxon>fabids</taxon>
        <taxon>Fabales</taxon>
        <taxon>Fabaceae</taxon>
        <taxon>Papilionoideae</taxon>
        <taxon>50 kb inversion clade</taxon>
        <taxon>dalbergioids sensu lato</taxon>
        <taxon>Dalbergieae</taxon>
        <taxon>Pterocarpus clade</taxon>
        <taxon>Stylosanthes</taxon>
    </lineage>
</organism>
<sequence length="167" mass="18755">MEGHEFFEGENDGDEKLRAFIRRCLPLSTCHSRSLQPVAAHLSNRPSFLAPPSLSVVVSLVLVSSNIIASCRVSVSSRPLLAARSRLEHATDPPLATRYSPQNASISPFSHLEYTFGRNGKLLEANIEERNELTEKKRKPLYRKLCFVVELSRLDCVSDLSWLLVYS</sequence>
<evidence type="ECO:0000313" key="2">
    <source>
        <dbReference type="Proteomes" id="UP001341840"/>
    </source>
</evidence>
<comment type="caution">
    <text evidence="1">The sequence shown here is derived from an EMBL/GenBank/DDBJ whole genome shotgun (WGS) entry which is preliminary data.</text>
</comment>
<reference evidence="1 2" key="1">
    <citation type="journal article" date="2023" name="Plants (Basel)">
        <title>Bridging the Gap: Combining Genomics and Transcriptomics Approaches to Understand Stylosanthes scabra, an Orphan Legume from the Brazilian Caatinga.</title>
        <authorList>
            <person name="Ferreira-Neto J.R.C."/>
            <person name="da Silva M.D."/>
            <person name="Binneck E."/>
            <person name="de Melo N.F."/>
            <person name="da Silva R.H."/>
            <person name="de Melo A.L.T.M."/>
            <person name="Pandolfi V."/>
            <person name="Bustamante F.O."/>
            <person name="Brasileiro-Vidal A.C."/>
            <person name="Benko-Iseppon A.M."/>
        </authorList>
    </citation>
    <scope>NUCLEOTIDE SEQUENCE [LARGE SCALE GENOMIC DNA]</scope>
    <source>
        <tissue evidence="1">Leaves</tissue>
    </source>
</reference>
<accession>A0ABU6XSX8</accession>
<evidence type="ECO:0000313" key="1">
    <source>
        <dbReference type="EMBL" id="MED6200812.1"/>
    </source>
</evidence>
<gene>
    <name evidence="1" type="ORF">PIB30_088885</name>
</gene>
<keyword evidence="2" id="KW-1185">Reference proteome</keyword>
<name>A0ABU6XSX8_9FABA</name>
<proteinExistence type="predicted"/>
<dbReference type="Proteomes" id="UP001341840">
    <property type="component" value="Unassembled WGS sequence"/>
</dbReference>
<dbReference type="EMBL" id="JASCZI010213082">
    <property type="protein sequence ID" value="MED6200812.1"/>
    <property type="molecule type" value="Genomic_DNA"/>
</dbReference>